<evidence type="ECO:0000313" key="3">
    <source>
        <dbReference type="EMBL" id="EWM54218.1"/>
    </source>
</evidence>
<evidence type="ECO:0000256" key="1">
    <source>
        <dbReference type="SAM" id="MobiDB-lite"/>
    </source>
</evidence>
<dbReference type="SUPFAM" id="SSF88659">
    <property type="entry name" value="Sigma3 and sigma4 domains of RNA polymerase sigma factors"/>
    <property type="match status" value="1"/>
</dbReference>
<name>W7UKB6_RUMFL</name>
<sequence>MNTITVTDKTTLGELLTFLDLAEKSGKTPTPKELFETAGDPIAETNDCTLFSNGFAIYQNITGRTVVWLPYCKSFTFYFNKLRDSEKDTFRETYELPDGFLSAQPWILAVTLIGDHRIEANSMNRTGSRKDTTDYDSADNGDKDGDMELAVADPFRRAFNWYDGRMGENPQDAVERRETREEMLAAMTEKQRKVFIMYYRDCMTIEEIAEILSCRVSTVHQHMKYALAKAKGILD</sequence>
<dbReference type="Pfam" id="PF08281">
    <property type="entry name" value="Sigma70_r4_2"/>
    <property type="match status" value="1"/>
</dbReference>
<evidence type="ECO:0000313" key="4">
    <source>
        <dbReference type="Proteomes" id="UP000019365"/>
    </source>
</evidence>
<feature type="domain" description="RNA polymerase sigma factor 70 region 4 type 2" evidence="2">
    <location>
        <begin position="182"/>
        <end position="229"/>
    </location>
</feature>
<dbReference type="InterPro" id="IPR013324">
    <property type="entry name" value="RNA_pol_sigma_r3/r4-like"/>
</dbReference>
<dbReference type="Gene3D" id="1.10.10.10">
    <property type="entry name" value="Winged helix-like DNA-binding domain superfamily/Winged helix DNA-binding domain"/>
    <property type="match status" value="1"/>
</dbReference>
<dbReference type="EMBL" id="ATAX01000017">
    <property type="protein sequence ID" value="EWM54218.1"/>
    <property type="molecule type" value="Genomic_DNA"/>
</dbReference>
<dbReference type="AlphaFoldDB" id="W7UKB6"/>
<dbReference type="Proteomes" id="UP000019365">
    <property type="component" value="Unassembled WGS sequence"/>
</dbReference>
<dbReference type="GO" id="GO:0003677">
    <property type="term" value="F:DNA binding"/>
    <property type="evidence" value="ECO:0007669"/>
    <property type="project" value="InterPro"/>
</dbReference>
<dbReference type="PATRIC" id="fig|1341157.4.peg.1202"/>
<dbReference type="NCBIfam" id="TIGR02937">
    <property type="entry name" value="sigma70-ECF"/>
    <property type="match status" value="1"/>
</dbReference>
<gene>
    <name evidence="3" type="ORF">RF007C_02830</name>
</gene>
<dbReference type="CDD" id="cd06171">
    <property type="entry name" value="Sigma70_r4"/>
    <property type="match status" value="1"/>
</dbReference>
<accession>W7UKB6</accession>
<keyword evidence="4" id="KW-1185">Reference proteome</keyword>
<dbReference type="GO" id="GO:0006352">
    <property type="term" value="P:DNA-templated transcription initiation"/>
    <property type="evidence" value="ECO:0007669"/>
    <property type="project" value="InterPro"/>
</dbReference>
<dbReference type="RefSeq" id="WP_037298108.1">
    <property type="nucleotide sequence ID" value="NZ_ATAX01000017.1"/>
</dbReference>
<dbReference type="eggNOG" id="COG1595">
    <property type="taxonomic scope" value="Bacteria"/>
</dbReference>
<comment type="caution">
    <text evidence="3">The sequence shown here is derived from an EMBL/GenBank/DDBJ whole genome shotgun (WGS) entry which is preliminary data.</text>
</comment>
<proteinExistence type="predicted"/>
<dbReference type="GO" id="GO:0016987">
    <property type="term" value="F:sigma factor activity"/>
    <property type="evidence" value="ECO:0007669"/>
    <property type="project" value="InterPro"/>
</dbReference>
<feature type="region of interest" description="Disordered" evidence="1">
    <location>
        <begin position="123"/>
        <end position="144"/>
    </location>
</feature>
<evidence type="ECO:0000259" key="2">
    <source>
        <dbReference type="Pfam" id="PF08281"/>
    </source>
</evidence>
<dbReference type="InterPro" id="IPR036388">
    <property type="entry name" value="WH-like_DNA-bd_sf"/>
</dbReference>
<protein>
    <recommendedName>
        <fullName evidence="2">RNA polymerase sigma factor 70 region 4 type 2 domain-containing protein</fullName>
    </recommendedName>
</protein>
<dbReference type="InterPro" id="IPR013249">
    <property type="entry name" value="RNA_pol_sigma70_r4_t2"/>
</dbReference>
<organism evidence="3 4">
    <name type="scientific">Ruminococcus flavefaciens 007c</name>
    <dbReference type="NCBI Taxonomy" id="1341157"/>
    <lineage>
        <taxon>Bacteria</taxon>
        <taxon>Bacillati</taxon>
        <taxon>Bacillota</taxon>
        <taxon>Clostridia</taxon>
        <taxon>Eubacteriales</taxon>
        <taxon>Oscillospiraceae</taxon>
        <taxon>Ruminococcus</taxon>
    </lineage>
</organism>
<dbReference type="InterPro" id="IPR014284">
    <property type="entry name" value="RNA_pol_sigma-70_dom"/>
</dbReference>
<reference evidence="3 4" key="1">
    <citation type="journal article" date="2014" name="PLoS ONE">
        <title>Rumen cellulosomics: divergent fiber-degrading strategies revealed by comparative genome-wide analysis of six ruminococcal strains.</title>
        <authorList>
            <person name="Dassa B."/>
            <person name="Borovok I."/>
            <person name="Ruimy-Israeli V."/>
            <person name="Lamed R."/>
            <person name="Flint H.J."/>
            <person name="Duncan S.H."/>
            <person name="Henrissat B."/>
            <person name="Coutinho P."/>
            <person name="Morrison M."/>
            <person name="Mosoni P."/>
            <person name="Yeoman C.J."/>
            <person name="White B.A."/>
            <person name="Bayer E.A."/>
        </authorList>
    </citation>
    <scope>NUCLEOTIDE SEQUENCE [LARGE SCALE GENOMIC DNA]</scope>
    <source>
        <strain evidence="3 4">007c</strain>
    </source>
</reference>
<dbReference type="OrthoDB" id="1906741at2"/>